<comment type="similarity">
    <text evidence="1 8">Belongs to the PDK/BCKDK protein kinase family.</text>
</comment>
<evidence type="ECO:0000256" key="1">
    <source>
        <dbReference type="ARBA" id="ARBA00006155"/>
    </source>
</evidence>
<dbReference type="GO" id="GO:0005759">
    <property type="term" value="C:mitochondrial matrix"/>
    <property type="evidence" value="ECO:0007669"/>
    <property type="project" value="UniProtKB-SubCell"/>
</dbReference>
<keyword evidence="4 8" id="KW-0418">Kinase</keyword>
<comment type="subcellular location">
    <subcellularLocation>
        <location evidence="8">Mitochondrion matrix</location>
    </subcellularLocation>
</comment>
<dbReference type="SUPFAM" id="SSF55874">
    <property type="entry name" value="ATPase domain of HSP90 chaperone/DNA topoisomerase II/histidine kinase"/>
    <property type="match status" value="1"/>
</dbReference>
<dbReference type="GO" id="GO:0005524">
    <property type="term" value="F:ATP binding"/>
    <property type="evidence" value="ECO:0007669"/>
    <property type="project" value="UniProtKB-UniRule"/>
</dbReference>
<evidence type="ECO:0000313" key="10">
    <source>
        <dbReference type="EMBL" id="CAD9245672.1"/>
    </source>
</evidence>
<reference evidence="10" key="1">
    <citation type="submission" date="2021-01" db="EMBL/GenBank/DDBJ databases">
        <authorList>
            <person name="Corre E."/>
            <person name="Pelletier E."/>
            <person name="Niang G."/>
            <person name="Scheremetjew M."/>
            <person name="Finn R."/>
            <person name="Kale V."/>
            <person name="Holt S."/>
            <person name="Cochrane G."/>
            <person name="Meng A."/>
            <person name="Brown T."/>
            <person name="Cohen L."/>
        </authorList>
    </citation>
    <scope>NUCLEOTIDE SEQUENCE</scope>
    <source>
        <strain evidence="10">CCMP2877</strain>
    </source>
</reference>
<proteinExistence type="inferred from homology"/>
<evidence type="ECO:0000313" key="11">
    <source>
        <dbReference type="EMBL" id="CAD9245673.1"/>
    </source>
</evidence>
<dbReference type="InterPro" id="IPR039028">
    <property type="entry name" value="BCKD/PDK"/>
</dbReference>
<dbReference type="InterPro" id="IPR005467">
    <property type="entry name" value="His_kinase_dom"/>
</dbReference>
<accession>A0A6U4D7U4</accession>
<gene>
    <name evidence="10" type="ORF">PPAR1163_LOCUS4021</name>
    <name evidence="11" type="ORF">PPAR1163_LOCUS4022</name>
</gene>
<dbReference type="EC" id="2.7.11.-" evidence="8"/>
<dbReference type="Gene3D" id="3.30.565.10">
    <property type="entry name" value="Histidine kinase-like ATPase, C-terminal domain"/>
    <property type="match status" value="1"/>
</dbReference>
<keyword evidence="3 8" id="KW-0547">Nucleotide-binding</keyword>
<name>A0A6U4D7U4_9STRA</name>
<organism evidence="10">
    <name type="scientific">Phaeomonas parva</name>
    <dbReference type="NCBI Taxonomy" id="124430"/>
    <lineage>
        <taxon>Eukaryota</taxon>
        <taxon>Sar</taxon>
        <taxon>Stramenopiles</taxon>
        <taxon>Ochrophyta</taxon>
        <taxon>Pinguiophyceae</taxon>
        <taxon>Pinguiochrysidales</taxon>
        <taxon>Pinguiochrysidaceae</taxon>
        <taxon>Phaeomonas</taxon>
    </lineage>
</organism>
<dbReference type="EMBL" id="HBGJ01006469">
    <property type="protein sequence ID" value="CAD9245672.1"/>
    <property type="molecule type" value="Transcribed_RNA"/>
</dbReference>
<dbReference type="PANTHER" id="PTHR11947">
    <property type="entry name" value="PYRUVATE DEHYDROGENASE KINASE"/>
    <property type="match status" value="1"/>
</dbReference>
<dbReference type="PROSITE" id="PS50109">
    <property type="entry name" value="HIS_KIN"/>
    <property type="match status" value="1"/>
</dbReference>
<dbReference type="InterPro" id="IPR003594">
    <property type="entry name" value="HATPase_dom"/>
</dbReference>
<evidence type="ECO:0000256" key="7">
    <source>
        <dbReference type="ARBA" id="ARBA00048201"/>
    </source>
</evidence>
<evidence type="ECO:0000256" key="8">
    <source>
        <dbReference type="RuleBase" id="RU366032"/>
    </source>
</evidence>
<dbReference type="SUPFAM" id="SSF69012">
    <property type="entry name" value="alpha-ketoacid dehydrogenase kinase, N-terminal domain"/>
    <property type="match status" value="1"/>
</dbReference>
<sequence length="424" mass="45962">MAFAGAARRGLRPCLRARTGNGTGVHYRSAAAATALRRPQSTMAKAMDEEDFVAETVDICQEFANKPQTGLSLKQLLQAGLGVRQDQRAAHEETLLQVAKFIHGELPTRIARRVVDLGSIPELRDTESVRYVHRLYAKTFREVLEAPAPDTPEKEASFAAKLQELFDRHTRTPYRMACGAYELKQRLGDNGGEDITETHAHVDSFLTDLHTSRIGLRVLSGQYLALRQSQEDAARRIGLIDLETSPADVAAAAIGDATQICEHAYGVAPAVTVRGCLDRTFAYLPEHLHRMLVELLVNSMRATCEARGGGDGGLPDVKVIIADGASNEDVGIKVSDEGGGMNRRDQERSFSYLFTTADAAVQARVIAEGASGEGPVAGLGYGLPLTRAYARYFGGDMQLISMEGHGTHAWLHLSRVGDASEPLP</sequence>
<dbReference type="Pfam" id="PF02518">
    <property type="entry name" value="HATPase_c"/>
    <property type="match status" value="1"/>
</dbReference>
<evidence type="ECO:0000256" key="2">
    <source>
        <dbReference type="ARBA" id="ARBA00022679"/>
    </source>
</evidence>
<keyword evidence="6 8" id="KW-0496">Mitochondrion</keyword>
<protein>
    <recommendedName>
        <fullName evidence="8">Protein-serine/threonine kinase</fullName>
        <ecNumber evidence="8">2.7.11.-</ecNumber>
    </recommendedName>
</protein>
<dbReference type="SMART" id="SM00387">
    <property type="entry name" value="HATPase_c"/>
    <property type="match status" value="1"/>
</dbReference>
<evidence type="ECO:0000259" key="9">
    <source>
        <dbReference type="PROSITE" id="PS50109"/>
    </source>
</evidence>
<dbReference type="InterPro" id="IPR018955">
    <property type="entry name" value="BCDHK/PDK_N"/>
</dbReference>
<dbReference type="Gene3D" id="1.20.140.20">
    <property type="entry name" value="Alpha-ketoacid/pyruvate dehydrogenase kinase, N-terminal domain"/>
    <property type="match status" value="1"/>
</dbReference>
<keyword evidence="2 8" id="KW-0808">Transferase</keyword>
<evidence type="ECO:0000256" key="3">
    <source>
        <dbReference type="ARBA" id="ARBA00022741"/>
    </source>
</evidence>
<dbReference type="EMBL" id="HBGJ01006471">
    <property type="protein sequence ID" value="CAD9245673.1"/>
    <property type="molecule type" value="Transcribed_RNA"/>
</dbReference>
<evidence type="ECO:0000256" key="4">
    <source>
        <dbReference type="ARBA" id="ARBA00022777"/>
    </source>
</evidence>
<evidence type="ECO:0000256" key="5">
    <source>
        <dbReference type="ARBA" id="ARBA00022840"/>
    </source>
</evidence>
<dbReference type="GO" id="GO:0004740">
    <property type="term" value="F:pyruvate dehydrogenase (acetyl-transferring) kinase activity"/>
    <property type="evidence" value="ECO:0007669"/>
    <property type="project" value="UniProtKB-EC"/>
</dbReference>
<dbReference type="GO" id="GO:0010906">
    <property type="term" value="P:regulation of glucose metabolic process"/>
    <property type="evidence" value="ECO:0007669"/>
    <property type="project" value="TreeGrafter"/>
</dbReference>
<dbReference type="Pfam" id="PF10436">
    <property type="entry name" value="BCDHK_Adom3"/>
    <property type="match status" value="1"/>
</dbReference>
<dbReference type="AlphaFoldDB" id="A0A6U4D7U4"/>
<dbReference type="InterPro" id="IPR036784">
    <property type="entry name" value="AK/P_DHK_N_sf"/>
</dbReference>
<comment type="catalytic activity">
    <reaction evidence="7">
        <text>L-seryl-[pyruvate dehydrogenase E1 alpha subunit] + ATP = O-phospho-L-seryl-[pyruvate dehydrogenase E1 alpha subunit] + ADP + H(+)</text>
        <dbReference type="Rhea" id="RHEA:23052"/>
        <dbReference type="Rhea" id="RHEA-COMP:13689"/>
        <dbReference type="Rhea" id="RHEA-COMP:13690"/>
        <dbReference type="ChEBI" id="CHEBI:15378"/>
        <dbReference type="ChEBI" id="CHEBI:29999"/>
        <dbReference type="ChEBI" id="CHEBI:30616"/>
        <dbReference type="ChEBI" id="CHEBI:83421"/>
        <dbReference type="ChEBI" id="CHEBI:456216"/>
        <dbReference type="EC" id="2.7.11.2"/>
    </reaction>
</comment>
<keyword evidence="5 8" id="KW-0067">ATP-binding</keyword>
<dbReference type="InterPro" id="IPR036890">
    <property type="entry name" value="HATPase_C_sf"/>
</dbReference>
<dbReference type="PANTHER" id="PTHR11947:SF3">
    <property type="entry name" value="[PYRUVATE DEHYDROGENASE (ACETYL-TRANSFERRING)] KINASE, MITOCHONDRIAL"/>
    <property type="match status" value="1"/>
</dbReference>
<evidence type="ECO:0000256" key="6">
    <source>
        <dbReference type="ARBA" id="ARBA00023128"/>
    </source>
</evidence>
<feature type="domain" description="Histidine kinase" evidence="9">
    <location>
        <begin position="285"/>
        <end position="417"/>
    </location>
</feature>